<feature type="compositionally biased region" description="Pro residues" evidence="2">
    <location>
        <begin position="237"/>
        <end position="254"/>
    </location>
</feature>
<dbReference type="Gene3D" id="1.10.530.10">
    <property type="match status" value="1"/>
</dbReference>
<feature type="domain" description="Transglycosylase SLT" evidence="4">
    <location>
        <begin position="103"/>
        <end position="205"/>
    </location>
</feature>
<dbReference type="EMBL" id="AAMD01000010">
    <property type="protein sequence ID" value="EAU69000.1"/>
    <property type="molecule type" value="Genomic_DNA"/>
</dbReference>
<feature type="region of interest" description="Disordered" evidence="2">
    <location>
        <begin position="222"/>
        <end position="287"/>
    </location>
</feature>
<reference evidence="5 6" key="1">
    <citation type="submission" date="2006-04" db="EMBL/GenBank/DDBJ databases">
        <authorList>
            <person name="Nierman W.C."/>
        </authorList>
    </citation>
    <scope>NUCLEOTIDE SEQUENCE [LARGE SCALE GENOMIC DNA]</scope>
    <source>
        <strain evidence="5 6">DW4/3-1</strain>
    </source>
</reference>
<dbReference type="CDD" id="cd00254">
    <property type="entry name" value="LT-like"/>
    <property type="match status" value="1"/>
</dbReference>
<dbReference type="SUPFAM" id="SSF53955">
    <property type="entry name" value="Lysozyme-like"/>
    <property type="match status" value="1"/>
</dbReference>
<dbReference type="AlphaFoldDB" id="Q09B21"/>
<evidence type="ECO:0000259" key="4">
    <source>
        <dbReference type="Pfam" id="PF01464"/>
    </source>
</evidence>
<comment type="caution">
    <text evidence="5">The sequence shown here is derived from an EMBL/GenBank/DDBJ whole genome shotgun (WGS) entry which is preliminary data.</text>
</comment>
<dbReference type="InterPro" id="IPR008258">
    <property type="entry name" value="Transglycosylase_SLT_dom_1"/>
</dbReference>
<comment type="similarity">
    <text evidence="1">Belongs to the transglycosylase Slt family.</text>
</comment>
<keyword evidence="3" id="KW-0812">Transmembrane</keyword>
<feature type="compositionally biased region" description="Low complexity" evidence="2">
    <location>
        <begin position="226"/>
        <end position="236"/>
    </location>
</feature>
<name>Q09B21_STIAD</name>
<evidence type="ECO:0000256" key="3">
    <source>
        <dbReference type="SAM" id="Phobius"/>
    </source>
</evidence>
<gene>
    <name evidence="5" type="ORF">STIAU_0357</name>
</gene>
<keyword evidence="3" id="KW-0472">Membrane</keyword>
<evidence type="ECO:0000256" key="2">
    <source>
        <dbReference type="SAM" id="MobiDB-lite"/>
    </source>
</evidence>
<protein>
    <submittedName>
        <fullName evidence="5">Transglycosylase</fullName>
    </submittedName>
</protein>
<proteinExistence type="inferred from homology"/>
<accession>Q09B21</accession>
<dbReference type="Proteomes" id="UP000032702">
    <property type="component" value="Unassembled WGS sequence"/>
</dbReference>
<dbReference type="Pfam" id="PF01464">
    <property type="entry name" value="SLT"/>
    <property type="match status" value="1"/>
</dbReference>
<sequence length="287" mass="30532">MGCGCPLRRPAGRWTGSPDALKGRAVARKRIQAGVRVPGWAWLVLCVLAPLVLLNGAIAFLGETQVPLLSLSFLPEKAHALGAYTQHRAACFLEGHPPLEPLVADAERRHRLPPGLLQALVQVESEARVHRISPAGAMGPGQLMPGTARMLKVEDPFEPVTALDGSARYLARQLARFDDVRLAVAAYNAGPGAVEDRVPRNGETEFYVAKVLTAYARLRPPPAPAARPAVAARPSHSAPPPALGRPGPRPPSSPQAPHRRPTPPAVARAPTKTEPAPLADPARPKPR</sequence>
<keyword evidence="3" id="KW-1133">Transmembrane helix</keyword>
<evidence type="ECO:0000256" key="1">
    <source>
        <dbReference type="ARBA" id="ARBA00007734"/>
    </source>
</evidence>
<organism evidence="5 6">
    <name type="scientific">Stigmatella aurantiaca (strain DW4/3-1)</name>
    <dbReference type="NCBI Taxonomy" id="378806"/>
    <lineage>
        <taxon>Bacteria</taxon>
        <taxon>Pseudomonadati</taxon>
        <taxon>Myxococcota</taxon>
        <taxon>Myxococcia</taxon>
        <taxon>Myxococcales</taxon>
        <taxon>Cystobacterineae</taxon>
        <taxon>Archangiaceae</taxon>
        <taxon>Stigmatella</taxon>
    </lineage>
</organism>
<evidence type="ECO:0000313" key="5">
    <source>
        <dbReference type="EMBL" id="EAU69000.1"/>
    </source>
</evidence>
<dbReference type="PANTHER" id="PTHR37423">
    <property type="entry name" value="SOLUBLE LYTIC MUREIN TRANSGLYCOSYLASE-RELATED"/>
    <property type="match status" value="1"/>
</dbReference>
<dbReference type="InterPro" id="IPR023346">
    <property type="entry name" value="Lysozyme-like_dom_sf"/>
</dbReference>
<dbReference type="PANTHER" id="PTHR37423:SF2">
    <property type="entry name" value="MEMBRANE-BOUND LYTIC MUREIN TRANSGLYCOSYLASE C"/>
    <property type="match status" value="1"/>
</dbReference>
<evidence type="ECO:0000313" key="6">
    <source>
        <dbReference type="Proteomes" id="UP000032702"/>
    </source>
</evidence>
<feature type="transmembrane region" description="Helical" evidence="3">
    <location>
        <begin position="39"/>
        <end position="62"/>
    </location>
</feature>